<gene>
    <name evidence="18" type="ORF">Lysil_1797</name>
</gene>
<evidence type="ECO:0000256" key="2">
    <source>
        <dbReference type="ARBA" id="ARBA00004429"/>
    </source>
</evidence>
<dbReference type="PROSITE" id="PS50109">
    <property type="entry name" value="HIS_KIN"/>
    <property type="match status" value="1"/>
</dbReference>
<dbReference type="RefSeq" id="WP_103075309.1">
    <property type="nucleotide sequence ID" value="NZ_NPZB01000002.1"/>
</dbReference>
<dbReference type="Gene3D" id="3.30.565.10">
    <property type="entry name" value="Histidine kinase-like ATPase, C-terminal domain"/>
    <property type="match status" value="1"/>
</dbReference>
<dbReference type="SMART" id="SM00388">
    <property type="entry name" value="HisKA"/>
    <property type="match status" value="1"/>
</dbReference>
<keyword evidence="7" id="KW-0808">Transferase</keyword>
<keyword evidence="5" id="KW-0997">Cell inner membrane</keyword>
<evidence type="ECO:0000256" key="8">
    <source>
        <dbReference type="ARBA" id="ARBA00022692"/>
    </source>
</evidence>
<keyword evidence="13" id="KW-0902">Two-component regulatory system</keyword>
<dbReference type="InterPro" id="IPR003594">
    <property type="entry name" value="HATPase_dom"/>
</dbReference>
<organism evidence="18 19">
    <name type="scientific">Solilutibacter silvestris</name>
    <dbReference type="NCBI Taxonomy" id="1645665"/>
    <lineage>
        <taxon>Bacteria</taxon>
        <taxon>Pseudomonadati</taxon>
        <taxon>Pseudomonadota</taxon>
        <taxon>Gammaproteobacteria</taxon>
        <taxon>Lysobacterales</taxon>
        <taxon>Lysobacteraceae</taxon>
        <taxon>Solilutibacter</taxon>
    </lineage>
</organism>
<dbReference type="PANTHER" id="PTHR44936">
    <property type="entry name" value="SENSOR PROTEIN CREC"/>
    <property type="match status" value="1"/>
</dbReference>
<dbReference type="InterPro" id="IPR004358">
    <property type="entry name" value="Sig_transdc_His_kin-like_C"/>
</dbReference>
<dbReference type="SMART" id="SM00387">
    <property type="entry name" value="HATPase_c"/>
    <property type="match status" value="1"/>
</dbReference>
<evidence type="ECO:0000256" key="6">
    <source>
        <dbReference type="ARBA" id="ARBA00022553"/>
    </source>
</evidence>
<keyword evidence="19" id="KW-1185">Reference proteome</keyword>
<evidence type="ECO:0000313" key="18">
    <source>
        <dbReference type="EMBL" id="PNS07621.1"/>
    </source>
</evidence>
<keyword evidence="4" id="KW-1003">Cell membrane</keyword>
<dbReference type="EC" id="2.7.13.3" evidence="3"/>
<proteinExistence type="predicted"/>
<dbReference type="AlphaFoldDB" id="A0A2K1PXW7"/>
<comment type="subcellular location">
    <subcellularLocation>
        <location evidence="2">Cell inner membrane</location>
        <topology evidence="2">Multi-pass membrane protein</topology>
    </subcellularLocation>
</comment>
<dbReference type="Gene3D" id="1.10.287.130">
    <property type="match status" value="1"/>
</dbReference>
<evidence type="ECO:0000256" key="13">
    <source>
        <dbReference type="ARBA" id="ARBA00023012"/>
    </source>
</evidence>
<dbReference type="GO" id="GO:0005524">
    <property type="term" value="F:ATP binding"/>
    <property type="evidence" value="ECO:0007669"/>
    <property type="project" value="UniProtKB-KW"/>
</dbReference>
<dbReference type="SUPFAM" id="SSF55874">
    <property type="entry name" value="ATPase domain of HSP90 chaperone/DNA topoisomerase II/histidine kinase"/>
    <property type="match status" value="1"/>
</dbReference>
<dbReference type="EMBL" id="NPZB01000002">
    <property type="protein sequence ID" value="PNS07621.1"/>
    <property type="molecule type" value="Genomic_DNA"/>
</dbReference>
<dbReference type="PRINTS" id="PR00344">
    <property type="entry name" value="BCTRLSENSOR"/>
</dbReference>
<comment type="catalytic activity">
    <reaction evidence="1">
        <text>ATP + protein L-histidine = ADP + protein N-phospho-L-histidine.</text>
        <dbReference type="EC" id="2.7.13.3"/>
    </reaction>
</comment>
<keyword evidence="6" id="KW-0597">Phosphoprotein</keyword>
<dbReference type="InterPro" id="IPR005467">
    <property type="entry name" value="His_kinase_dom"/>
</dbReference>
<dbReference type="PROSITE" id="PS50885">
    <property type="entry name" value="HAMP"/>
    <property type="match status" value="1"/>
</dbReference>
<evidence type="ECO:0000256" key="1">
    <source>
        <dbReference type="ARBA" id="ARBA00000085"/>
    </source>
</evidence>
<dbReference type="Proteomes" id="UP000236220">
    <property type="component" value="Unassembled WGS sequence"/>
</dbReference>
<evidence type="ECO:0000313" key="19">
    <source>
        <dbReference type="Proteomes" id="UP000236220"/>
    </source>
</evidence>
<keyword evidence="14 15" id="KW-0472">Membrane</keyword>
<feature type="domain" description="Histidine kinase" evidence="16">
    <location>
        <begin position="261"/>
        <end position="460"/>
    </location>
</feature>
<evidence type="ECO:0000259" key="17">
    <source>
        <dbReference type="PROSITE" id="PS50885"/>
    </source>
</evidence>
<dbReference type="OrthoDB" id="9804645at2"/>
<protein>
    <recommendedName>
        <fullName evidence="3">histidine kinase</fullName>
        <ecNumber evidence="3">2.7.13.3</ecNumber>
    </recommendedName>
</protein>
<evidence type="ECO:0000256" key="10">
    <source>
        <dbReference type="ARBA" id="ARBA00022777"/>
    </source>
</evidence>
<comment type="caution">
    <text evidence="18">The sequence shown here is derived from an EMBL/GenBank/DDBJ whole genome shotgun (WGS) entry which is preliminary data.</text>
</comment>
<reference evidence="18 19" key="1">
    <citation type="submission" date="2017-08" db="EMBL/GenBank/DDBJ databases">
        <title>Lysobacter sylvestris genome.</title>
        <authorList>
            <person name="Zhang D.-C."/>
            <person name="Albuquerque L."/>
            <person name="Franca L."/>
            <person name="Froufe H.J.C."/>
            <person name="Barroso C."/>
            <person name="Egas C."/>
            <person name="Da Costa M."/>
            <person name="Margesin R."/>
        </authorList>
    </citation>
    <scope>NUCLEOTIDE SEQUENCE [LARGE SCALE GENOMIC DNA]</scope>
    <source>
        <strain evidence="18 19">AM20-91</strain>
    </source>
</reference>
<evidence type="ECO:0000256" key="11">
    <source>
        <dbReference type="ARBA" id="ARBA00022840"/>
    </source>
</evidence>
<dbReference type="InterPro" id="IPR036890">
    <property type="entry name" value="HATPase_C_sf"/>
</dbReference>
<evidence type="ECO:0000256" key="4">
    <source>
        <dbReference type="ARBA" id="ARBA00022475"/>
    </source>
</evidence>
<accession>A0A2K1PXW7</accession>
<name>A0A2K1PXW7_9GAMM</name>
<sequence length="462" mass="49745">MIRLRALDTLSRRIFVILLLGITIAAIAGGEWAEHRQTESLHHIQAERAVERASALLTGLQGVVPKRRQHEAKESSAFLRSANAADGSGMRDAELTALMQPRLLPGMQASVARLPTERCLIPGDGESQVGVSESAFEEARDSKAAVEAGACLRMDAKFADGSALDFITGPPPLLKPAQGMDLGFLTVLGVATALLALLVAQIAVAPVRTLTRAAAGFGPGDEASPLRERGSSDVRTAIRAFNGMQRRLARHSAEQTHMIAAITHDLQTPMTRMRLKLEAIDDDGIRSRLLSDWQAMRAIVEEGLELARSTHLREEAVLLDVDSLIESIVEDETEAGHQVTFQTAAGRDLRCRPQMLRRCVQNLVDNAIHYGGKADMATRVDAQGFSIEIRDAGPGIPEDKLEAVFEPMARLETSRSRETGGTGLGLTIARILAARNNATLALANLPEGGLLATILFANPAYD</sequence>
<feature type="transmembrane region" description="Helical" evidence="15">
    <location>
        <begin position="182"/>
        <end position="204"/>
    </location>
</feature>
<dbReference type="Pfam" id="PF02518">
    <property type="entry name" value="HATPase_c"/>
    <property type="match status" value="1"/>
</dbReference>
<evidence type="ECO:0000256" key="15">
    <source>
        <dbReference type="SAM" id="Phobius"/>
    </source>
</evidence>
<feature type="domain" description="HAMP" evidence="17">
    <location>
        <begin position="201"/>
        <end position="253"/>
    </location>
</feature>
<evidence type="ECO:0000256" key="5">
    <source>
        <dbReference type="ARBA" id="ARBA00022519"/>
    </source>
</evidence>
<evidence type="ECO:0000256" key="3">
    <source>
        <dbReference type="ARBA" id="ARBA00012438"/>
    </source>
</evidence>
<evidence type="ECO:0000259" key="16">
    <source>
        <dbReference type="PROSITE" id="PS50109"/>
    </source>
</evidence>
<dbReference type="GO" id="GO:0005886">
    <property type="term" value="C:plasma membrane"/>
    <property type="evidence" value="ECO:0007669"/>
    <property type="project" value="UniProtKB-SubCell"/>
</dbReference>
<dbReference type="PANTHER" id="PTHR44936:SF5">
    <property type="entry name" value="SENSOR HISTIDINE KINASE ENVZ"/>
    <property type="match status" value="1"/>
</dbReference>
<keyword evidence="11" id="KW-0067">ATP-binding</keyword>
<evidence type="ECO:0000256" key="9">
    <source>
        <dbReference type="ARBA" id="ARBA00022741"/>
    </source>
</evidence>
<keyword evidence="8 15" id="KW-0812">Transmembrane</keyword>
<evidence type="ECO:0000256" key="7">
    <source>
        <dbReference type="ARBA" id="ARBA00022679"/>
    </source>
</evidence>
<dbReference type="GO" id="GO:0000155">
    <property type="term" value="F:phosphorelay sensor kinase activity"/>
    <property type="evidence" value="ECO:0007669"/>
    <property type="project" value="InterPro"/>
</dbReference>
<dbReference type="SUPFAM" id="SSF47384">
    <property type="entry name" value="Homodimeric domain of signal transducing histidine kinase"/>
    <property type="match status" value="1"/>
</dbReference>
<evidence type="ECO:0000256" key="14">
    <source>
        <dbReference type="ARBA" id="ARBA00023136"/>
    </source>
</evidence>
<dbReference type="InterPro" id="IPR003660">
    <property type="entry name" value="HAMP_dom"/>
</dbReference>
<dbReference type="InterPro" id="IPR050980">
    <property type="entry name" value="2C_sensor_his_kinase"/>
</dbReference>
<dbReference type="InterPro" id="IPR036097">
    <property type="entry name" value="HisK_dim/P_sf"/>
</dbReference>
<evidence type="ECO:0000256" key="12">
    <source>
        <dbReference type="ARBA" id="ARBA00022989"/>
    </source>
</evidence>
<keyword evidence="9" id="KW-0547">Nucleotide-binding</keyword>
<keyword evidence="12 15" id="KW-1133">Transmembrane helix</keyword>
<keyword evidence="10 18" id="KW-0418">Kinase</keyword>
<dbReference type="InterPro" id="IPR003661">
    <property type="entry name" value="HisK_dim/P_dom"/>
</dbReference>
<dbReference type="SMART" id="SM00304">
    <property type="entry name" value="HAMP"/>
    <property type="match status" value="1"/>
</dbReference>